<gene>
    <name evidence="2" type="ORF">EV668_1888</name>
</gene>
<proteinExistence type="predicted"/>
<dbReference type="Pfam" id="PF05731">
    <property type="entry name" value="TROVE"/>
    <property type="match status" value="1"/>
</dbReference>
<dbReference type="SUPFAM" id="SSF53300">
    <property type="entry name" value="vWA-like"/>
    <property type="match status" value="1"/>
</dbReference>
<organism evidence="2 3">
    <name type="scientific">Enterovirga rhinocerotis</name>
    <dbReference type="NCBI Taxonomy" id="1339210"/>
    <lineage>
        <taxon>Bacteria</taxon>
        <taxon>Pseudomonadati</taxon>
        <taxon>Pseudomonadota</taxon>
        <taxon>Alphaproteobacteria</taxon>
        <taxon>Hyphomicrobiales</taxon>
        <taxon>Methylobacteriaceae</taxon>
        <taxon>Enterovirga</taxon>
    </lineage>
</organism>
<dbReference type="InterPro" id="IPR008858">
    <property type="entry name" value="TROVE_dom"/>
</dbReference>
<accession>A0A4R7C7I2</accession>
<dbReference type="SUPFAM" id="SSF140864">
    <property type="entry name" value="TROVE domain-like"/>
    <property type="match status" value="1"/>
</dbReference>
<reference evidence="2 3" key="1">
    <citation type="submission" date="2019-03" db="EMBL/GenBank/DDBJ databases">
        <title>Genomic Encyclopedia of Type Strains, Phase IV (KMG-IV): sequencing the most valuable type-strain genomes for metagenomic binning, comparative biology and taxonomic classification.</title>
        <authorList>
            <person name="Goeker M."/>
        </authorList>
    </citation>
    <scope>NUCLEOTIDE SEQUENCE [LARGE SCALE GENOMIC DNA]</scope>
    <source>
        <strain evidence="2 3">DSM 25903</strain>
    </source>
</reference>
<dbReference type="AlphaFoldDB" id="A0A4R7C7I2"/>
<dbReference type="Proteomes" id="UP000295122">
    <property type="component" value="Unassembled WGS sequence"/>
</dbReference>
<dbReference type="InterPro" id="IPR037214">
    <property type="entry name" value="TROVE_dom_sf"/>
</dbReference>
<protein>
    <submittedName>
        <fullName evidence="2">TROVE domain-containing protein</fullName>
    </submittedName>
</protein>
<dbReference type="InterPro" id="IPR036465">
    <property type="entry name" value="vWFA_dom_sf"/>
</dbReference>
<keyword evidence="3" id="KW-1185">Reference proteome</keyword>
<dbReference type="GO" id="GO:0003720">
    <property type="term" value="F:telomerase activity"/>
    <property type="evidence" value="ECO:0007669"/>
    <property type="project" value="TreeGrafter"/>
</dbReference>
<evidence type="ECO:0000259" key="1">
    <source>
        <dbReference type="PROSITE" id="PS50988"/>
    </source>
</evidence>
<feature type="domain" description="TROVE" evidence="1">
    <location>
        <begin position="10"/>
        <end position="298"/>
    </location>
</feature>
<dbReference type="RefSeq" id="WP_133769475.1">
    <property type="nucleotide sequence ID" value="NZ_SNZR01000011.1"/>
</dbReference>
<comment type="caution">
    <text evidence="2">The sequence shown here is derived from an EMBL/GenBank/DDBJ whole genome shotgun (WGS) entry which is preliminary data.</text>
</comment>
<dbReference type="OrthoDB" id="208855at2"/>
<sequence length="448" mass="49328">MRLNTKAAPLVTHEGGKAVPITPLQQLRRSVLSCLLWEDEFYEDGRSVAERIRETALHVNPVEIAALAVEARHERHLRHVPLLLLCALAECARGERLVADTIERVISRADELAELCAIYWRDGRKPLSAQMKKGLARSFAKFDAYQFAKYDRDAAVKLADVIRLVRPKPADAARAALYKGVRERSLPAPDTWEVALSGGADKKETFERLLREKKLGYLALLRNLRNMVQADVDLPLVREAIVARRGADRVLPFRFVAAARACPQLEPELDTALCEGIASLPLLAGKTAVLVDVSGSMDAKLSARSDLTRKDAACALASVIHGDLRVFSFANQVIEIPPRRGMAGIDAIASSQSGGTALFDAVETVNGQMRYDRIIVITDEQATDPTRYGHWIQGKASRLPDPLRGAAGYMINVASARNGVGYGPWTHIDGFSENVIRFIHEREQAETA</sequence>
<dbReference type="PROSITE" id="PS50988">
    <property type="entry name" value="TROVE"/>
    <property type="match status" value="1"/>
</dbReference>
<name>A0A4R7C7I2_9HYPH</name>
<dbReference type="GO" id="GO:0070034">
    <property type="term" value="F:telomerase RNA binding"/>
    <property type="evidence" value="ECO:0007669"/>
    <property type="project" value="TreeGrafter"/>
</dbReference>
<dbReference type="GO" id="GO:0000722">
    <property type="term" value="P:telomere maintenance via recombination"/>
    <property type="evidence" value="ECO:0007669"/>
    <property type="project" value="TreeGrafter"/>
</dbReference>
<evidence type="ECO:0000313" key="3">
    <source>
        <dbReference type="Proteomes" id="UP000295122"/>
    </source>
</evidence>
<dbReference type="Gene3D" id="3.40.50.410">
    <property type="entry name" value="von Willebrand factor, type A domain"/>
    <property type="match status" value="1"/>
</dbReference>
<dbReference type="EMBL" id="SNZR01000011">
    <property type="protein sequence ID" value="TDR94600.1"/>
    <property type="molecule type" value="Genomic_DNA"/>
</dbReference>
<dbReference type="PANTHER" id="PTHR44791">
    <property type="entry name" value="TELOMERASE PROTEIN COMPONENT 1 TEP1"/>
    <property type="match status" value="1"/>
</dbReference>
<dbReference type="InterPro" id="IPR052652">
    <property type="entry name" value="Telomerase_Complex_Comp"/>
</dbReference>
<evidence type="ECO:0000313" key="2">
    <source>
        <dbReference type="EMBL" id="TDR94600.1"/>
    </source>
</evidence>
<dbReference type="PANTHER" id="PTHR44791:SF1">
    <property type="entry name" value="TELOMERASE PROTEIN COMPONENT 1"/>
    <property type="match status" value="1"/>
</dbReference>